<evidence type="ECO:0000256" key="1">
    <source>
        <dbReference type="ARBA" id="ARBA00001946"/>
    </source>
</evidence>
<dbReference type="InterPro" id="IPR029017">
    <property type="entry name" value="Enolase-like_N"/>
</dbReference>
<dbReference type="EMBL" id="CASHTH010000382">
    <property type="protein sequence ID" value="CAI7999732.1"/>
    <property type="molecule type" value="Genomic_DNA"/>
</dbReference>
<dbReference type="InterPro" id="IPR046945">
    <property type="entry name" value="RHMD-like"/>
</dbReference>
<dbReference type="CDD" id="cd03316">
    <property type="entry name" value="MR_like"/>
    <property type="match status" value="1"/>
</dbReference>
<gene>
    <name evidence="5" type="ORF">GBAR_LOCUS2780</name>
</gene>
<dbReference type="SMART" id="SM00922">
    <property type="entry name" value="MR_MLE"/>
    <property type="match status" value="1"/>
</dbReference>
<accession>A0AA35R2H2</accession>
<keyword evidence="3" id="KW-0460">Magnesium</keyword>
<proteinExistence type="predicted"/>
<dbReference type="GO" id="GO:0000287">
    <property type="term" value="F:magnesium ion binding"/>
    <property type="evidence" value="ECO:0007669"/>
    <property type="project" value="TreeGrafter"/>
</dbReference>
<keyword evidence="6" id="KW-1185">Reference proteome</keyword>
<dbReference type="InterPro" id="IPR029065">
    <property type="entry name" value="Enolase_C-like"/>
</dbReference>
<reference evidence="5" key="1">
    <citation type="submission" date="2023-03" db="EMBL/GenBank/DDBJ databases">
        <authorList>
            <person name="Steffen K."/>
            <person name="Cardenas P."/>
        </authorList>
    </citation>
    <scope>NUCLEOTIDE SEQUENCE</scope>
</reference>
<sequence length="314" mass="35393">MKITSVESFRVEVPISEEERQKRYYNSSAITRVHTDEGITGYGFEGVDVDVVSQLLVGEDPFQIERHLEAGLDKWFGAENALWDIVGKAAGLPLHKLMGAYRDEIPLYLTCVWPGAADQTDVTPQQQAEDVSRYSEHGYKAFKIRIFRPDLMDDVEAIRLIRERVGGRDKIEVMVDRTGEYSGSTWDYDTALRAARALEEVDATWLEEPFTRGDIHLHARLRAETDIAITGGEHQPDKVYRGYVQGEAFDIVQPHCANLITTLKRVASMAEMFGMECIFHGSHGMNLIYSLQVAANHPHMPDARIGLYNPANPP</sequence>
<dbReference type="Pfam" id="PF13378">
    <property type="entry name" value="MR_MLE_C"/>
    <property type="match status" value="1"/>
</dbReference>
<dbReference type="InterPro" id="IPR036849">
    <property type="entry name" value="Enolase-like_C_sf"/>
</dbReference>
<dbReference type="PANTHER" id="PTHR13794:SF58">
    <property type="entry name" value="MITOCHONDRIAL ENOLASE SUPERFAMILY MEMBER 1"/>
    <property type="match status" value="1"/>
</dbReference>
<dbReference type="PANTHER" id="PTHR13794">
    <property type="entry name" value="ENOLASE SUPERFAMILY, MANDELATE RACEMASE"/>
    <property type="match status" value="1"/>
</dbReference>
<dbReference type="Proteomes" id="UP001174909">
    <property type="component" value="Unassembled WGS sequence"/>
</dbReference>
<feature type="domain" description="Mandelate racemase/muconate lactonizing enzyme C-terminal" evidence="4">
    <location>
        <begin position="124"/>
        <end position="228"/>
    </location>
</feature>
<dbReference type="GO" id="GO:0016836">
    <property type="term" value="F:hydro-lyase activity"/>
    <property type="evidence" value="ECO:0007669"/>
    <property type="project" value="TreeGrafter"/>
</dbReference>
<evidence type="ECO:0000259" key="4">
    <source>
        <dbReference type="SMART" id="SM00922"/>
    </source>
</evidence>
<dbReference type="SUPFAM" id="SSF54826">
    <property type="entry name" value="Enolase N-terminal domain-like"/>
    <property type="match status" value="1"/>
</dbReference>
<dbReference type="SFLD" id="SFLDS00001">
    <property type="entry name" value="Enolase"/>
    <property type="match status" value="1"/>
</dbReference>
<dbReference type="InterPro" id="IPR013342">
    <property type="entry name" value="Mandelate_racemase_C"/>
</dbReference>
<dbReference type="Gene3D" id="3.30.390.10">
    <property type="entry name" value="Enolase-like, N-terminal domain"/>
    <property type="match status" value="1"/>
</dbReference>
<evidence type="ECO:0000313" key="6">
    <source>
        <dbReference type="Proteomes" id="UP001174909"/>
    </source>
</evidence>
<dbReference type="Gene3D" id="3.20.20.120">
    <property type="entry name" value="Enolase-like C-terminal domain"/>
    <property type="match status" value="1"/>
</dbReference>
<keyword evidence="2" id="KW-0479">Metal-binding</keyword>
<dbReference type="SUPFAM" id="SSF51604">
    <property type="entry name" value="Enolase C-terminal domain-like"/>
    <property type="match status" value="1"/>
</dbReference>
<evidence type="ECO:0000256" key="2">
    <source>
        <dbReference type="ARBA" id="ARBA00022723"/>
    </source>
</evidence>
<evidence type="ECO:0000256" key="3">
    <source>
        <dbReference type="ARBA" id="ARBA00022842"/>
    </source>
</evidence>
<evidence type="ECO:0000313" key="5">
    <source>
        <dbReference type="EMBL" id="CAI7999732.1"/>
    </source>
</evidence>
<comment type="caution">
    <text evidence="5">The sequence shown here is derived from an EMBL/GenBank/DDBJ whole genome shotgun (WGS) entry which is preliminary data.</text>
</comment>
<organism evidence="5 6">
    <name type="scientific">Geodia barretti</name>
    <name type="common">Barrett's horny sponge</name>
    <dbReference type="NCBI Taxonomy" id="519541"/>
    <lineage>
        <taxon>Eukaryota</taxon>
        <taxon>Metazoa</taxon>
        <taxon>Porifera</taxon>
        <taxon>Demospongiae</taxon>
        <taxon>Heteroscleromorpha</taxon>
        <taxon>Tetractinellida</taxon>
        <taxon>Astrophorina</taxon>
        <taxon>Geodiidae</taxon>
        <taxon>Geodia</taxon>
    </lineage>
</organism>
<comment type="cofactor">
    <cofactor evidence="1">
        <name>Mg(2+)</name>
        <dbReference type="ChEBI" id="CHEBI:18420"/>
    </cofactor>
</comment>
<dbReference type="GO" id="GO:0016052">
    <property type="term" value="P:carbohydrate catabolic process"/>
    <property type="evidence" value="ECO:0007669"/>
    <property type="project" value="TreeGrafter"/>
</dbReference>
<protein>
    <submittedName>
        <fullName evidence="5">L-talarate/galactarate dehydratase</fullName>
    </submittedName>
</protein>
<name>A0AA35R2H2_GEOBA</name>
<dbReference type="AlphaFoldDB" id="A0AA35R2H2"/>